<name>A0A932FVA5_UNCTE</name>
<accession>A0A932FVA5</accession>
<evidence type="ECO:0000256" key="1">
    <source>
        <dbReference type="SAM" id="MobiDB-lite"/>
    </source>
</evidence>
<evidence type="ECO:0000313" key="2">
    <source>
        <dbReference type="EMBL" id="MBI2876510.1"/>
    </source>
</evidence>
<proteinExistence type="predicted"/>
<organism evidence="2 3">
    <name type="scientific">Tectimicrobiota bacterium</name>
    <dbReference type="NCBI Taxonomy" id="2528274"/>
    <lineage>
        <taxon>Bacteria</taxon>
        <taxon>Pseudomonadati</taxon>
        <taxon>Nitrospinota/Tectimicrobiota group</taxon>
        <taxon>Candidatus Tectimicrobiota</taxon>
    </lineage>
</organism>
<gene>
    <name evidence="2" type="ORF">HYY20_06480</name>
</gene>
<reference evidence="2" key="1">
    <citation type="submission" date="2020-07" db="EMBL/GenBank/DDBJ databases">
        <title>Huge and variable diversity of episymbiotic CPR bacteria and DPANN archaea in groundwater ecosystems.</title>
        <authorList>
            <person name="He C.Y."/>
            <person name="Keren R."/>
            <person name="Whittaker M."/>
            <person name="Farag I.F."/>
            <person name="Doudna J."/>
            <person name="Cate J.H.D."/>
            <person name="Banfield J.F."/>
        </authorList>
    </citation>
    <scope>NUCLEOTIDE SEQUENCE</scope>
    <source>
        <strain evidence="2">NC_groundwater_672_Ag_B-0.1um_62_36</strain>
    </source>
</reference>
<sequence length="106" mass="12165">MREEIRLGNEALGRGDLSEASIHFQELLTKGGTALEERIARNRLKEIEQLQKGSEKEKAKEKSASPRPARSKGTKAKKEKDDEEVDESTKMLFRLKDPILVRIKRY</sequence>
<dbReference type="AlphaFoldDB" id="A0A932FVA5"/>
<feature type="region of interest" description="Disordered" evidence="1">
    <location>
        <begin position="50"/>
        <end position="88"/>
    </location>
</feature>
<evidence type="ECO:0000313" key="3">
    <source>
        <dbReference type="Proteomes" id="UP000769766"/>
    </source>
</evidence>
<comment type="caution">
    <text evidence="2">The sequence shown here is derived from an EMBL/GenBank/DDBJ whole genome shotgun (WGS) entry which is preliminary data.</text>
</comment>
<feature type="compositionally biased region" description="Basic and acidic residues" evidence="1">
    <location>
        <begin position="50"/>
        <end position="64"/>
    </location>
</feature>
<protein>
    <submittedName>
        <fullName evidence="2">Uncharacterized protein</fullName>
    </submittedName>
</protein>
<dbReference type="Proteomes" id="UP000769766">
    <property type="component" value="Unassembled WGS sequence"/>
</dbReference>
<dbReference type="EMBL" id="JACPRF010000197">
    <property type="protein sequence ID" value="MBI2876510.1"/>
    <property type="molecule type" value="Genomic_DNA"/>
</dbReference>